<proteinExistence type="predicted"/>
<dbReference type="AlphaFoldDB" id="A0A5E7F008"/>
<name>A0A5E7F008_PSEFL</name>
<sequence length="49" mass="5276">MSEGRGFVGKNDLRGQKCRLTCKISLDIFTPRMAPGGLTKSDIHASKGP</sequence>
<accession>A0A5E7F008</accession>
<reference evidence="1 2" key="1">
    <citation type="submission" date="2019-09" db="EMBL/GenBank/DDBJ databases">
        <authorList>
            <person name="Chandra G."/>
            <person name="Truman W A."/>
        </authorList>
    </citation>
    <scope>NUCLEOTIDE SEQUENCE [LARGE SCALE GENOMIC DNA]</scope>
    <source>
        <strain evidence="1">PS718</strain>
    </source>
</reference>
<protein>
    <submittedName>
        <fullName evidence="1">Uncharacterized protein</fullName>
    </submittedName>
</protein>
<organism evidence="1 2">
    <name type="scientific">Pseudomonas fluorescens</name>
    <dbReference type="NCBI Taxonomy" id="294"/>
    <lineage>
        <taxon>Bacteria</taxon>
        <taxon>Pseudomonadati</taxon>
        <taxon>Pseudomonadota</taxon>
        <taxon>Gammaproteobacteria</taxon>
        <taxon>Pseudomonadales</taxon>
        <taxon>Pseudomonadaceae</taxon>
        <taxon>Pseudomonas</taxon>
    </lineage>
</organism>
<evidence type="ECO:0000313" key="2">
    <source>
        <dbReference type="Proteomes" id="UP000325375"/>
    </source>
</evidence>
<dbReference type="Proteomes" id="UP000325375">
    <property type="component" value="Unassembled WGS sequence"/>
</dbReference>
<evidence type="ECO:0000313" key="1">
    <source>
        <dbReference type="EMBL" id="VVO32598.1"/>
    </source>
</evidence>
<gene>
    <name evidence="1" type="ORF">PS718_05101</name>
</gene>
<dbReference type="EMBL" id="CABVHX010000031">
    <property type="protein sequence ID" value="VVO32598.1"/>
    <property type="molecule type" value="Genomic_DNA"/>
</dbReference>